<reference evidence="1 2" key="1">
    <citation type="journal article" date="2014" name="Am. J. Bot.">
        <title>Genome assembly and annotation for red clover (Trifolium pratense; Fabaceae).</title>
        <authorList>
            <person name="Istvanek J."/>
            <person name="Jaros M."/>
            <person name="Krenek A."/>
            <person name="Repkova J."/>
        </authorList>
    </citation>
    <scope>NUCLEOTIDE SEQUENCE [LARGE SCALE GENOMIC DNA]</scope>
    <source>
        <strain evidence="2">cv. Tatra</strain>
        <tissue evidence="1">Young leaves</tissue>
    </source>
</reference>
<evidence type="ECO:0000313" key="1">
    <source>
        <dbReference type="EMBL" id="PNX61796.1"/>
    </source>
</evidence>
<gene>
    <name evidence="1" type="ORF">L195_g060840</name>
</gene>
<dbReference type="Proteomes" id="UP000236291">
    <property type="component" value="Unassembled WGS sequence"/>
</dbReference>
<name>A0A2K3K6A7_TRIPR</name>
<reference evidence="1 2" key="2">
    <citation type="journal article" date="2017" name="Front. Plant Sci.">
        <title>Gene Classification and Mining of Molecular Markers Useful in Red Clover (Trifolium pratense) Breeding.</title>
        <authorList>
            <person name="Istvanek J."/>
            <person name="Dluhosova J."/>
            <person name="Dluhos P."/>
            <person name="Patkova L."/>
            <person name="Nedelnik J."/>
            <person name="Repkova J."/>
        </authorList>
    </citation>
    <scope>NUCLEOTIDE SEQUENCE [LARGE SCALE GENOMIC DNA]</scope>
    <source>
        <strain evidence="2">cv. Tatra</strain>
        <tissue evidence="1">Young leaves</tissue>
    </source>
</reference>
<dbReference type="AlphaFoldDB" id="A0A2K3K6A7"/>
<accession>A0A2K3K6A7</accession>
<organism evidence="1 2">
    <name type="scientific">Trifolium pratense</name>
    <name type="common">Red clover</name>
    <dbReference type="NCBI Taxonomy" id="57577"/>
    <lineage>
        <taxon>Eukaryota</taxon>
        <taxon>Viridiplantae</taxon>
        <taxon>Streptophyta</taxon>
        <taxon>Embryophyta</taxon>
        <taxon>Tracheophyta</taxon>
        <taxon>Spermatophyta</taxon>
        <taxon>Magnoliopsida</taxon>
        <taxon>eudicotyledons</taxon>
        <taxon>Gunneridae</taxon>
        <taxon>Pentapetalae</taxon>
        <taxon>rosids</taxon>
        <taxon>fabids</taxon>
        <taxon>Fabales</taxon>
        <taxon>Fabaceae</taxon>
        <taxon>Papilionoideae</taxon>
        <taxon>50 kb inversion clade</taxon>
        <taxon>NPAAA clade</taxon>
        <taxon>Hologalegina</taxon>
        <taxon>IRL clade</taxon>
        <taxon>Trifolieae</taxon>
        <taxon>Trifolium</taxon>
    </lineage>
</organism>
<protein>
    <submittedName>
        <fullName evidence="1">Uncharacterized protein</fullName>
    </submittedName>
</protein>
<evidence type="ECO:0000313" key="2">
    <source>
        <dbReference type="Proteomes" id="UP000236291"/>
    </source>
</evidence>
<proteinExistence type="predicted"/>
<feature type="non-terminal residue" evidence="1">
    <location>
        <position position="34"/>
    </location>
</feature>
<sequence length="34" mass="3728">MSMEQKMCGSRSRLEIESDLLAPPLPMSLAAVHV</sequence>
<dbReference type="EMBL" id="ASHM01143757">
    <property type="protein sequence ID" value="PNX61796.1"/>
    <property type="molecule type" value="Genomic_DNA"/>
</dbReference>
<comment type="caution">
    <text evidence="1">The sequence shown here is derived from an EMBL/GenBank/DDBJ whole genome shotgun (WGS) entry which is preliminary data.</text>
</comment>